<feature type="compositionally biased region" description="Pro residues" evidence="1">
    <location>
        <begin position="207"/>
        <end position="218"/>
    </location>
</feature>
<dbReference type="EMBL" id="HBFQ01047661">
    <property type="protein sequence ID" value="CAD8859632.1"/>
    <property type="molecule type" value="Transcribed_RNA"/>
</dbReference>
<feature type="region of interest" description="Disordered" evidence="1">
    <location>
        <begin position="157"/>
        <end position="228"/>
    </location>
</feature>
<organism evidence="3">
    <name type="scientific">Noctiluca scintillans</name>
    <name type="common">Sea sparkle</name>
    <name type="synonym">Red tide dinoflagellate</name>
    <dbReference type="NCBI Taxonomy" id="2966"/>
    <lineage>
        <taxon>Eukaryota</taxon>
        <taxon>Sar</taxon>
        <taxon>Alveolata</taxon>
        <taxon>Dinophyceae</taxon>
        <taxon>Noctilucales</taxon>
        <taxon>Noctilucaceae</taxon>
        <taxon>Noctiluca</taxon>
    </lineage>
</organism>
<feature type="compositionally biased region" description="Polar residues" evidence="1">
    <location>
        <begin position="669"/>
        <end position="689"/>
    </location>
</feature>
<dbReference type="SMART" id="SM00498">
    <property type="entry name" value="FH2"/>
    <property type="match status" value="1"/>
</dbReference>
<evidence type="ECO:0000256" key="1">
    <source>
        <dbReference type="SAM" id="MobiDB-lite"/>
    </source>
</evidence>
<sequence>MKGISEGARLSFLADGRGGIPRHAPKHVFGLKQMDPRGSKAANYLKENIARVPRPGCMTSVPNKANNRAESAPGRPPNSKTNRCCLSMCCTRASNCGSPVERDCDWPMGVTASFLESSPEPTGWQKLPVDSGAGVWGRSAEECGFKRVNPHRMESEVLGQPEADSEAHCKSDTLGKTAGQGNPNPLGDACRSDRANSVPLPVKTSRPSPPRLAPPPPAKKGTKATLPEWCGPRPPPELAAERVVNWQPMRQAGRWEGSVWKELHNKMQKDGIMELPTDLLDQAFMRRLDDTPKRNLSRSSSRRRLPQNRALTADLLHKQLQRHGMETPAHLCWAVGPQVQADVGHVKTLHTKEASKQHSVLPPDVSEEILETLLGLLQIAAGNEEQLFEADGCSEAAPAEAFLLQLLPHRGSASALQPRVQMALHILRFSAEADRIELSVHVALKAIRSIVSSGALMELLEGVLILGNYVNAGCKPLSAAVSVSLDSLAKLAHTKCLPTLQEQSSSGSSSRLNNALHLLVQHLQQGRPSFRESLLFDLEDCHAARDVDPKDLARAVEQLAAQTQAVEKRIHSGEKDAVQGYGEPQSMKSEALQGFVVAAKPRITGLKCLLQELENETRNMRQWFAEPPTKTFVELMQNFEALREALPSARRAGKTHRTTRLPSGVPRSPSRQSTASPSRATSSDTLSECSQTASWRELVNVSVVSHDSLPSPSEPPQSPEFTCLPQSQLNLPQDHVAVTQQIARTDTGSNVFPCAPIPAPPNPMPCPSRLRSFSFEMECVPGTPEVKEAQGSPTYLHASPAREANRASSRGLPEMQAQRQFAGCQQGGDERRGQGVPHVASPQFGAMLPRAALAALPRGPLDGIVPPTFAADGLKVC</sequence>
<protein>
    <recommendedName>
        <fullName evidence="2">FH2 domain-containing protein</fullName>
    </recommendedName>
</protein>
<evidence type="ECO:0000259" key="2">
    <source>
        <dbReference type="PROSITE" id="PS51444"/>
    </source>
</evidence>
<feature type="region of interest" description="Disordered" evidence="1">
    <location>
        <begin position="648"/>
        <end position="689"/>
    </location>
</feature>
<accession>A0A7S1FDR7</accession>
<dbReference type="InterPro" id="IPR015425">
    <property type="entry name" value="FH2_Formin"/>
</dbReference>
<evidence type="ECO:0000313" key="3">
    <source>
        <dbReference type="EMBL" id="CAD8859632.1"/>
    </source>
</evidence>
<dbReference type="Gene3D" id="1.20.58.2220">
    <property type="entry name" value="Formin, FH2 domain"/>
    <property type="match status" value="1"/>
</dbReference>
<feature type="region of interest" description="Disordered" evidence="1">
    <location>
        <begin position="55"/>
        <end position="77"/>
    </location>
</feature>
<feature type="domain" description="FH2" evidence="2">
    <location>
        <begin position="231"/>
        <end position="675"/>
    </location>
</feature>
<dbReference type="Pfam" id="PF02181">
    <property type="entry name" value="FH2"/>
    <property type="match status" value="1"/>
</dbReference>
<name>A0A7S1FDR7_NOCSC</name>
<dbReference type="PROSITE" id="PS51444">
    <property type="entry name" value="FH2"/>
    <property type="match status" value="1"/>
</dbReference>
<gene>
    <name evidence="3" type="ORF">NSCI0253_LOCUS33986</name>
</gene>
<reference evidence="3" key="1">
    <citation type="submission" date="2021-01" db="EMBL/GenBank/DDBJ databases">
        <authorList>
            <person name="Corre E."/>
            <person name="Pelletier E."/>
            <person name="Niang G."/>
            <person name="Scheremetjew M."/>
            <person name="Finn R."/>
            <person name="Kale V."/>
            <person name="Holt S."/>
            <person name="Cochrane G."/>
            <person name="Meng A."/>
            <person name="Brown T."/>
            <person name="Cohen L."/>
        </authorList>
    </citation>
    <scope>NUCLEOTIDE SEQUENCE</scope>
</reference>
<feature type="compositionally biased region" description="Polar residues" evidence="1">
    <location>
        <begin position="60"/>
        <end position="69"/>
    </location>
</feature>
<dbReference type="InterPro" id="IPR042201">
    <property type="entry name" value="FH2_Formin_sf"/>
</dbReference>
<dbReference type="SUPFAM" id="SSF101447">
    <property type="entry name" value="Formin homology 2 domain (FH2 domain)"/>
    <property type="match status" value="1"/>
</dbReference>
<dbReference type="AlphaFoldDB" id="A0A7S1FDR7"/>
<proteinExistence type="predicted"/>